<feature type="compositionally biased region" description="Polar residues" evidence="1">
    <location>
        <begin position="19"/>
        <end position="31"/>
    </location>
</feature>
<dbReference type="Proteomes" id="UP000015453">
    <property type="component" value="Unassembled WGS sequence"/>
</dbReference>
<organism evidence="2 3">
    <name type="scientific">Genlisea aurea</name>
    <dbReference type="NCBI Taxonomy" id="192259"/>
    <lineage>
        <taxon>Eukaryota</taxon>
        <taxon>Viridiplantae</taxon>
        <taxon>Streptophyta</taxon>
        <taxon>Embryophyta</taxon>
        <taxon>Tracheophyta</taxon>
        <taxon>Spermatophyta</taxon>
        <taxon>Magnoliopsida</taxon>
        <taxon>eudicotyledons</taxon>
        <taxon>Gunneridae</taxon>
        <taxon>Pentapetalae</taxon>
        <taxon>asterids</taxon>
        <taxon>lamiids</taxon>
        <taxon>Lamiales</taxon>
        <taxon>Lentibulariaceae</taxon>
        <taxon>Genlisea</taxon>
    </lineage>
</organism>
<protein>
    <submittedName>
        <fullName evidence="2">Uncharacterized protein</fullName>
    </submittedName>
</protein>
<dbReference type="EMBL" id="AUSU01008031">
    <property type="protein sequence ID" value="EPS59847.1"/>
    <property type="molecule type" value="Genomic_DNA"/>
</dbReference>
<evidence type="ECO:0000313" key="3">
    <source>
        <dbReference type="Proteomes" id="UP000015453"/>
    </source>
</evidence>
<feature type="non-terminal residue" evidence="2">
    <location>
        <position position="111"/>
    </location>
</feature>
<accession>S8DK72</accession>
<evidence type="ECO:0000313" key="2">
    <source>
        <dbReference type="EMBL" id="EPS59847.1"/>
    </source>
</evidence>
<reference evidence="2 3" key="1">
    <citation type="journal article" date="2013" name="BMC Genomics">
        <title>The miniature genome of a carnivorous plant Genlisea aurea contains a low number of genes and short non-coding sequences.</title>
        <authorList>
            <person name="Leushkin E.V."/>
            <person name="Sutormin R.A."/>
            <person name="Nabieva E.R."/>
            <person name="Penin A.A."/>
            <person name="Kondrashov A.S."/>
            <person name="Logacheva M.D."/>
        </authorList>
    </citation>
    <scope>NUCLEOTIDE SEQUENCE [LARGE SCALE GENOMIC DNA]</scope>
</reference>
<name>S8DK72_9LAMI</name>
<proteinExistence type="predicted"/>
<evidence type="ECO:0000256" key="1">
    <source>
        <dbReference type="SAM" id="MobiDB-lite"/>
    </source>
</evidence>
<feature type="compositionally biased region" description="Polar residues" evidence="1">
    <location>
        <begin position="68"/>
        <end position="79"/>
    </location>
</feature>
<dbReference type="PROSITE" id="PS50096">
    <property type="entry name" value="IQ"/>
    <property type="match status" value="1"/>
</dbReference>
<keyword evidence="3" id="KW-1185">Reference proteome</keyword>
<sequence>MGASRNWLKAILGSKNSHRSPSSDNGENQRSGSGGKIRNRRKGSIGDYGVIENGLDQTLSNEGIKEANLQSVSDSGNSPSPLPLRNDPRYQQIVREEWAAIRIQTSFRGFL</sequence>
<dbReference type="OrthoDB" id="654277at2759"/>
<feature type="region of interest" description="Disordered" evidence="1">
    <location>
        <begin position="1"/>
        <end position="49"/>
    </location>
</feature>
<feature type="region of interest" description="Disordered" evidence="1">
    <location>
        <begin position="68"/>
        <end position="87"/>
    </location>
</feature>
<comment type="caution">
    <text evidence="2">The sequence shown here is derived from an EMBL/GenBank/DDBJ whole genome shotgun (WGS) entry which is preliminary data.</text>
</comment>
<dbReference type="AlphaFoldDB" id="S8DK72"/>
<gene>
    <name evidence="2" type="ORF">M569_14959</name>
</gene>